<comment type="subcellular location">
    <subcellularLocation>
        <location evidence="1">Endoplasmic reticulum membrane</location>
        <topology evidence="1">Peripheral membrane protein</topology>
    </subcellularLocation>
</comment>
<evidence type="ECO:0000313" key="10">
    <source>
        <dbReference type="Proteomes" id="UP000193560"/>
    </source>
</evidence>
<sequence>MLDRAERLSWKGVLYNTMEILTIYLLPLFLSSHYHKTIHELLAFIDQENKTVYEKYQLLIRNPVKTAFLFVSQVIVKYFLLVTGF</sequence>
<dbReference type="STRING" id="90262.A0A1X2I3Y7"/>
<dbReference type="GO" id="GO:0005789">
    <property type="term" value="C:endoplasmic reticulum membrane"/>
    <property type="evidence" value="ECO:0007669"/>
    <property type="project" value="UniProtKB-SubCell"/>
</dbReference>
<dbReference type="InterPro" id="IPR019383">
    <property type="entry name" value="Golgin_A_7/ERF4"/>
</dbReference>
<dbReference type="GO" id="GO:0002178">
    <property type="term" value="C:palmitoyltransferase complex"/>
    <property type="evidence" value="ECO:0007669"/>
    <property type="project" value="TreeGrafter"/>
</dbReference>
<dbReference type="AlphaFoldDB" id="A0A1X2I3Y7"/>
<evidence type="ECO:0000256" key="5">
    <source>
        <dbReference type="ARBA" id="ARBA00022824"/>
    </source>
</evidence>
<dbReference type="Pfam" id="PF10256">
    <property type="entry name" value="Erf4"/>
    <property type="match status" value="1"/>
</dbReference>
<name>A0A1X2I3Y7_9FUNG</name>
<comment type="subunit">
    <text evidence="3">Interacts with ERF2.</text>
</comment>
<dbReference type="Proteomes" id="UP000193560">
    <property type="component" value="Unassembled WGS sequence"/>
</dbReference>
<comment type="similarity">
    <text evidence="2">Belongs to the ERF4 family.</text>
</comment>
<evidence type="ECO:0000256" key="4">
    <source>
        <dbReference type="ARBA" id="ARBA00018463"/>
    </source>
</evidence>
<accession>A0A1X2I3Y7</accession>
<keyword evidence="6 7" id="KW-0472">Membrane</keyword>
<reference evidence="9 10" key="1">
    <citation type="submission" date="2016-07" db="EMBL/GenBank/DDBJ databases">
        <title>Pervasive Adenine N6-methylation of Active Genes in Fungi.</title>
        <authorList>
            <consortium name="DOE Joint Genome Institute"/>
            <person name="Mondo S.J."/>
            <person name="Dannebaum R.O."/>
            <person name="Kuo R.C."/>
            <person name="Labutti K."/>
            <person name="Haridas S."/>
            <person name="Kuo A."/>
            <person name="Salamov A."/>
            <person name="Ahrendt S.R."/>
            <person name="Lipzen A."/>
            <person name="Sullivan W."/>
            <person name="Andreopoulos W.B."/>
            <person name="Clum A."/>
            <person name="Lindquist E."/>
            <person name="Daum C."/>
            <person name="Ramamoorthy G.K."/>
            <person name="Gryganskyi A."/>
            <person name="Culley D."/>
            <person name="Magnuson J.K."/>
            <person name="James T.Y."/>
            <person name="O'Malley M.A."/>
            <person name="Stajich J.E."/>
            <person name="Spatafora J.W."/>
            <person name="Visel A."/>
            <person name="Grigoriev I.V."/>
        </authorList>
    </citation>
    <scope>NUCLEOTIDE SEQUENCE [LARGE SCALE GENOMIC DNA]</scope>
    <source>
        <strain evidence="9 10">NRRL 1336</strain>
    </source>
</reference>
<evidence type="ECO:0000256" key="1">
    <source>
        <dbReference type="ARBA" id="ARBA00004406"/>
    </source>
</evidence>
<evidence type="ECO:0000256" key="7">
    <source>
        <dbReference type="SAM" id="Phobius"/>
    </source>
</evidence>
<dbReference type="PANTHER" id="PTHR13254">
    <property type="entry name" value="GOLGI AUTOANTIGEN, GOLGIN SUBFAMILY A, 7"/>
    <property type="match status" value="1"/>
</dbReference>
<evidence type="ECO:0000256" key="6">
    <source>
        <dbReference type="ARBA" id="ARBA00023136"/>
    </source>
</evidence>
<evidence type="ECO:0000259" key="8">
    <source>
        <dbReference type="Pfam" id="PF10256"/>
    </source>
</evidence>
<evidence type="ECO:0000256" key="3">
    <source>
        <dbReference type="ARBA" id="ARBA00011396"/>
    </source>
</evidence>
<comment type="caution">
    <text evidence="9">The sequence shown here is derived from an EMBL/GenBank/DDBJ whole genome shotgun (WGS) entry which is preliminary data.</text>
</comment>
<organism evidence="9 10">
    <name type="scientific">Absidia repens</name>
    <dbReference type="NCBI Taxonomy" id="90262"/>
    <lineage>
        <taxon>Eukaryota</taxon>
        <taxon>Fungi</taxon>
        <taxon>Fungi incertae sedis</taxon>
        <taxon>Mucoromycota</taxon>
        <taxon>Mucoromycotina</taxon>
        <taxon>Mucoromycetes</taxon>
        <taxon>Mucorales</taxon>
        <taxon>Cunninghamellaceae</taxon>
        <taxon>Absidia</taxon>
    </lineage>
</organism>
<dbReference type="InterPro" id="IPR051371">
    <property type="entry name" value="Ras_palmitoyltransferase"/>
</dbReference>
<keyword evidence="7" id="KW-1133">Transmembrane helix</keyword>
<feature type="transmembrane region" description="Helical" evidence="7">
    <location>
        <begin position="12"/>
        <end position="30"/>
    </location>
</feature>
<dbReference type="OrthoDB" id="2190159at2759"/>
<protein>
    <recommendedName>
        <fullName evidence="4">Ras modification protein ERF4</fullName>
    </recommendedName>
</protein>
<dbReference type="PANTHER" id="PTHR13254:SF0">
    <property type="entry name" value="GOLGIN SUBFAMILY A MEMBER 7_ERF4 DOMAIN-CONTAINING PROTEIN"/>
    <property type="match status" value="1"/>
</dbReference>
<gene>
    <name evidence="9" type="ORF">BCR42DRAFT_335261</name>
</gene>
<feature type="domain" description="Golgin subfamily A member 7/ERF4" evidence="8">
    <location>
        <begin position="2"/>
        <end position="71"/>
    </location>
</feature>
<keyword evidence="7" id="KW-0812">Transmembrane</keyword>
<keyword evidence="10" id="KW-1185">Reference proteome</keyword>
<proteinExistence type="inferred from homology"/>
<evidence type="ECO:0000256" key="2">
    <source>
        <dbReference type="ARBA" id="ARBA00007732"/>
    </source>
</evidence>
<evidence type="ECO:0000313" key="9">
    <source>
        <dbReference type="EMBL" id="ORZ08889.1"/>
    </source>
</evidence>
<dbReference type="EMBL" id="MCGE01000029">
    <property type="protein sequence ID" value="ORZ08889.1"/>
    <property type="molecule type" value="Genomic_DNA"/>
</dbReference>
<dbReference type="GO" id="GO:0006612">
    <property type="term" value="P:protein targeting to membrane"/>
    <property type="evidence" value="ECO:0007669"/>
    <property type="project" value="TreeGrafter"/>
</dbReference>
<keyword evidence="5" id="KW-0256">Endoplasmic reticulum</keyword>